<evidence type="ECO:0000313" key="6">
    <source>
        <dbReference type="EMBL" id="PII37254.1"/>
    </source>
</evidence>
<dbReference type="Pfam" id="PF17762">
    <property type="entry name" value="HTH_ParB"/>
    <property type="match status" value="1"/>
</dbReference>
<evidence type="ECO:0000256" key="3">
    <source>
        <dbReference type="ARBA" id="ARBA00023125"/>
    </source>
</evidence>
<dbReference type="Pfam" id="PF02195">
    <property type="entry name" value="ParB_N"/>
    <property type="match status" value="1"/>
</dbReference>
<feature type="region of interest" description="Disordered" evidence="4">
    <location>
        <begin position="1"/>
        <end position="29"/>
    </location>
</feature>
<dbReference type="GO" id="GO:0005694">
    <property type="term" value="C:chromosome"/>
    <property type="evidence" value="ECO:0007669"/>
    <property type="project" value="TreeGrafter"/>
</dbReference>
<dbReference type="InterPro" id="IPR041468">
    <property type="entry name" value="HTH_ParB/Spo0J"/>
</dbReference>
<dbReference type="FunFam" id="1.10.10.2830:FF:000001">
    <property type="entry name" value="Chromosome partitioning protein ParB"/>
    <property type="match status" value="1"/>
</dbReference>
<dbReference type="PANTHER" id="PTHR33375:SF1">
    <property type="entry name" value="CHROMOSOME-PARTITIONING PROTEIN PARB-RELATED"/>
    <property type="match status" value="1"/>
</dbReference>
<dbReference type="SUPFAM" id="SSF109709">
    <property type="entry name" value="KorB DNA-binding domain-like"/>
    <property type="match status" value="1"/>
</dbReference>
<evidence type="ECO:0000256" key="4">
    <source>
        <dbReference type="SAM" id="MobiDB-lite"/>
    </source>
</evidence>
<dbReference type="Gene3D" id="1.10.10.2830">
    <property type="match status" value="1"/>
</dbReference>
<comment type="caution">
    <text evidence="6">The sequence shown here is derived from an EMBL/GenBank/DDBJ whole genome shotgun (WGS) entry which is preliminary data.</text>
</comment>
<dbReference type="InterPro" id="IPR057240">
    <property type="entry name" value="ParB_dimer_C"/>
</dbReference>
<sequence length="311" mass="33719">MVTKKPKGLGRGLEALLGPKVHDKEEGGGPVAETGLPSILQLDVMVPGQYQPRTHMDEGALYELAESIKAQGIMQPILVRRLAKGDHAGKYEIIAGERRFRAARIAGLAEVPVLVREVPDEAAAAMALIENIQREDLNPLEEAQGLSRLVKEFGLTHEQAAQAVGRSRSAATNILRLLNLADPVQTMLMAGDIDMGHARALLSLDRAAQITAGNQIAAKKLSVREAEALVKKIGADFSLVRQKSKKDGKSRDIKRVEEELSDLLMADVEVRIKKSVRRGGKLQEMGEVAIQFGSLDALNGLIERLRGDAPE</sequence>
<comment type="similarity">
    <text evidence="1">Belongs to the ParB family.</text>
</comment>
<evidence type="ECO:0000259" key="5">
    <source>
        <dbReference type="SMART" id="SM00470"/>
    </source>
</evidence>
<feature type="domain" description="ParB-like N-terminal" evidence="5">
    <location>
        <begin position="38"/>
        <end position="132"/>
    </location>
</feature>
<keyword evidence="3" id="KW-0238">DNA-binding</keyword>
<dbReference type="PANTHER" id="PTHR33375">
    <property type="entry name" value="CHROMOSOME-PARTITIONING PROTEIN PARB-RELATED"/>
    <property type="match status" value="1"/>
</dbReference>
<dbReference type="GO" id="GO:0007059">
    <property type="term" value="P:chromosome segregation"/>
    <property type="evidence" value="ECO:0007669"/>
    <property type="project" value="UniProtKB-KW"/>
</dbReference>
<dbReference type="GO" id="GO:0045881">
    <property type="term" value="P:positive regulation of sporulation resulting in formation of a cellular spore"/>
    <property type="evidence" value="ECO:0007669"/>
    <property type="project" value="TreeGrafter"/>
</dbReference>
<dbReference type="InterPro" id="IPR050336">
    <property type="entry name" value="Chromosome_partition/occlusion"/>
</dbReference>
<reference evidence="6" key="1">
    <citation type="submission" date="2017-10" db="EMBL/GenBank/DDBJ databases">
        <title>Chryseobacterium sp. B5 is a hydrocarbonoclastic and plant growth promoting bacterium.</title>
        <authorList>
            <person name="Thijs S."/>
            <person name="Gkorezis P."/>
            <person name="Van Hamme J."/>
        </authorList>
    </citation>
    <scope>NUCLEOTIDE SEQUENCE</scope>
    <source>
        <strain evidence="6">B5</strain>
    </source>
</reference>
<dbReference type="InterPro" id="IPR003115">
    <property type="entry name" value="ParB_N"/>
</dbReference>
<dbReference type="NCBIfam" id="TIGR00180">
    <property type="entry name" value="parB_part"/>
    <property type="match status" value="1"/>
</dbReference>
<organism evidence="6">
    <name type="scientific">Chryseobacterium sp. B5</name>
    <dbReference type="NCBI Taxonomy" id="2050562"/>
    <lineage>
        <taxon>Bacteria</taxon>
        <taxon>Pseudomonadati</taxon>
        <taxon>Bacteroidota</taxon>
        <taxon>Flavobacteriia</taxon>
        <taxon>Flavobacteriales</taxon>
        <taxon>Weeksellaceae</taxon>
        <taxon>Chryseobacterium group</taxon>
        <taxon>Chryseobacterium</taxon>
    </lineage>
</organism>
<dbReference type="SUPFAM" id="SSF110849">
    <property type="entry name" value="ParB/Sulfiredoxin"/>
    <property type="match status" value="1"/>
</dbReference>
<gene>
    <name evidence="6" type="ORF">CTI11_01615</name>
</gene>
<keyword evidence="2" id="KW-0159">Chromosome partition</keyword>
<dbReference type="GO" id="GO:0003677">
    <property type="term" value="F:DNA binding"/>
    <property type="evidence" value="ECO:0007669"/>
    <property type="project" value="UniProtKB-KW"/>
</dbReference>
<accession>A0A2G7TBH1</accession>
<dbReference type="EMBL" id="PEKC01000004">
    <property type="protein sequence ID" value="PII37254.1"/>
    <property type="molecule type" value="Genomic_DNA"/>
</dbReference>
<dbReference type="SMART" id="SM00470">
    <property type="entry name" value="ParB"/>
    <property type="match status" value="1"/>
</dbReference>
<dbReference type="InterPro" id="IPR036086">
    <property type="entry name" value="ParB/Sulfiredoxin_sf"/>
</dbReference>
<dbReference type="InterPro" id="IPR004437">
    <property type="entry name" value="ParB/RepB/Spo0J"/>
</dbReference>
<proteinExistence type="inferred from homology"/>
<dbReference type="CDD" id="cd16393">
    <property type="entry name" value="SPO0J_N"/>
    <property type="match status" value="1"/>
</dbReference>
<evidence type="ECO:0000256" key="1">
    <source>
        <dbReference type="ARBA" id="ARBA00006295"/>
    </source>
</evidence>
<name>A0A2G7TBH1_9FLAO</name>
<dbReference type="Pfam" id="PF23552">
    <property type="entry name" value="ParB_C"/>
    <property type="match status" value="1"/>
</dbReference>
<evidence type="ECO:0000256" key="2">
    <source>
        <dbReference type="ARBA" id="ARBA00022829"/>
    </source>
</evidence>
<dbReference type="FunFam" id="3.90.1530.30:FF:000001">
    <property type="entry name" value="Chromosome partitioning protein ParB"/>
    <property type="match status" value="1"/>
</dbReference>
<protein>
    <submittedName>
        <fullName evidence="6">Chromosome partitioning protein ParB</fullName>
    </submittedName>
</protein>
<dbReference type="Gene3D" id="3.90.1530.30">
    <property type="match status" value="1"/>
</dbReference>
<dbReference type="AlphaFoldDB" id="A0A2G7TBH1"/>